<keyword evidence="9" id="KW-0732">Signal</keyword>
<feature type="chain" id="PRO_5042979959" evidence="9">
    <location>
        <begin position="22"/>
        <end position="776"/>
    </location>
</feature>
<dbReference type="Pfam" id="PF00041">
    <property type="entry name" value="fn3"/>
    <property type="match status" value="1"/>
</dbReference>
<keyword evidence="5" id="KW-0325">Glycoprotein</keyword>
<feature type="domain" description="Ig-like" evidence="10">
    <location>
        <begin position="217"/>
        <end position="296"/>
    </location>
</feature>
<dbReference type="SUPFAM" id="SSF48726">
    <property type="entry name" value="Immunoglobulin"/>
    <property type="match status" value="3"/>
</dbReference>
<dbReference type="PROSITE" id="PS50853">
    <property type="entry name" value="FN3"/>
    <property type="match status" value="1"/>
</dbReference>
<dbReference type="InterPro" id="IPR007110">
    <property type="entry name" value="Ig-like_dom"/>
</dbReference>
<keyword evidence="8" id="KW-0812">Transmembrane</keyword>
<dbReference type="SUPFAM" id="SSF49265">
    <property type="entry name" value="Fibronectin type III"/>
    <property type="match status" value="1"/>
</dbReference>
<keyword evidence="3 8" id="KW-0472">Membrane</keyword>
<protein>
    <submittedName>
        <fullName evidence="12">Uncharacterized protein</fullName>
    </submittedName>
</protein>
<evidence type="ECO:0000256" key="4">
    <source>
        <dbReference type="ARBA" id="ARBA00023157"/>
    </source>
</evidence>
<dbReference type="InterPro" id="IPR036179">
    <property type="entry name" value="Ig-like_dom_sf"/>
</dbReference>
<dbReference type="GO" id="GO:0098609">
    <property type="term" value="P:cell-cell adhesion"/>
    <property type="evidence" value="ECO:0007669"/>
    <property type="project" value="TreeGrafter"/>
</dbReference>
<proteinExistence type="predicted"/>
<feature type="compositionally biased region" description="Basic and acidic residues" evidence="7">
    <location>
        <begin position="726"/>
        <end position="760"/>
    </location>
</feature>
<evidence type="ECO:0000256" key="6">
    <source>
        <dbReference type="ARBA" id="ARBA00023319"/>
    </source>
</evidence>
<evidence type="ECO:0000256" key="2">
    <source>
        <dbReference type="ARBA" id="ARBA00022737"/>
    </source>
</evidence>
<name>A0AAN8J8X5_PATCE</name>
<keyword evidence="2" id="KW-0677">Repeat</keyword>
<evidence type="ECO:0000256" key="8">
    <source>
        <dbReference type="SAM" id="Phobius"/>
    </source>
</evidence>
<feature type="region of interest" description="Disordered" evidence="7">
    <location>
        <begin position="707"/>
        <end position="776"/>
    </location>
</feature>
<feature type="domain" description="Fibronectin type-III" evidence="11">
    <location>
        <begin position="520"/>
        <end position="616"/>
    </location>
</feature>
<evidence type="ECO:0000256" key="1">
    <source>
        <dbReference type="ARBA" id="ARBA00004479"/>
    </source>
</evidence>
<feature type="compositionally biased region" description="Pro residues" evidence="7">
    <location>
        <begin position="714"/>
        <end position="724"/>
    </location>
</feature>
<evidence type="ECO:0000259" key="11">
    <source>
        <dbReference type="PROSITE" id="PS50853"/>
    </source>
</evidence>
<dbReference type="SMART" id="SM00060">
    <property type="entry name" value="FN3"/>
    <property type="match status" value="1"/>
</dbReference>
<evidence type="ECO:0000313" key="13">
    <source>
        <dbReference type="Proteomes" id="UP001347796"/>
    </source>
</evidence>
<dbReference type="PANTHER" id="PTHR11640:SF31">
    <property type="entry name" value="IRREGULAR CHIASM C-ROUGHEST PROTEIN-RELATED"/>
    <property type="match status" value="1"/>
</dbReference>
<dbReference type="SMART" id="SM00409">
    <property type="entry name" value="IG"/>
    <property type="match status" value="3"/>
</dbReference>
<dbReference type="GO" id="GO:0050839">
    <property type="term" value="F:cell adhesion molecule binding"/>
    <property type="evidence" value="ECO:0007669"/>
    <property type="project" value="TreeGrafter"/>
</dbReference>
<dbReference type="InterPro" id="IPR003961">
    <property type="entry name" value="FN3_dom"/>
</dbReference>
<dbReference type="EMBL" id="JAZGQO010000011">
    <property type="protein sequence ID" value="KAK6173117.1"/>
    <property type="molecule type" value="Genomic_DNA"/>
</dbReference>
<dbReference type="InterPro" id="IPR013783">
    <property type="entry name" value="Ig-like_fold"/>
</dbReference>
<comment type="caution">
    <text evidence="12">The sequence shown here is derived from an EMBL/GenBank/DDBJ whole genome shotgun (WGS) entry which is preliminary data.</text>
</comment>
<dbReference type="GO" id="GO:0005911">
    <property type="term" value="C:cell-cell junction"/>
    <property type="evidence" value="ECO:0007669"/>
    <property type="project" value="TreeGrafter"/>
</dbReference>
<dbReference type="InterPro" id="IPR051275">
    <property type="entry name" value="Cell_adhesion_signaling"/>
</dbReference>
<gene>
    <name evidence="12" type="ORF">SNE40_016636</name>
</gene>
<dbReference type="InterPro" id="IPR036116">
    <property type="entry name" value="FN3_sf"/>
</dbReference>
<dbReference type="Proteomes" id="UP001347796">
    <property type="component" value="Unassembled WGS sequence"/>
</dbReference>
<feature type="transmembrane region" description="Helical" evidence="8">
    <location>
        <begin position="630"/>
        <end position="654"/>
    </location>
</feature>
<keyword evidence="13" id="KW-1185">Reference proteome</keyword>
<dbReference type="PROSITE" id="PS50835">
    <property type="entry name" value="IG_LIKE"/>
    <property type="match status" value="1"/>
</dbReference>
<dbReference type="InterPro" id="IPR003598">
    <property type="entry name" value="Ig_sub2"/>
</dbReference>
<dbReference type="Pfam" id="PF07679">
    <property type="entry name" value="I-set"/>
    <property type="match status" value="1"/>
</dbReference>
<comment type="subcellular location">
    <subcellularLocation>
        <location evidence="1">Membrane</location>
        <topology evidence="1">Single-pass type I membrane protein</topology>
    </subcellularLocation>
</comment>
<dbReference type="PANTHER" id="PTHR11640">
    <property type="entry name" value="NEPHRIN"/>
    <property type="match status" value="1"/>
</dbReference>
<accession>A0AAN8J8X5</accession>
<evidence type="ECO:0000256" key="7">
    <source>
        <dbReference type="SAM" id="MobiDB-lite"/>
    </source>
</evidence>
<organism evidence="12 13">
    <name type="scientific">Patella caerulea</name>
    <name type="common">Rayed Mediterranean limpet</name>
    <dbReference type="NCBI Taxonomy" id="87958"/>
    <lineage>
        <taxon>Eukaryota</taxon>
        <taxon>Metazoa</taxon>
        <taxon>Spiralia</taxon>
        <taxon>Lophotrochozoa</taxon>
        <taxon>Mollusca</taxon>
        <taxon>Gastropoda</taxon>
        <taxon>Patellogastropoda</taxon>
        <taxon>Patelloidea</taxon>
        <taxon>Patellidae</taxon>
        <taxon>Patella</taxon>
    </lineage>
</organism>
<dbReference type="InterPro" id="IPR013098">
    <property type="entry name" value="Ig_I-set"/>
</dbReference>
<evidence type="ECO:0000313" key="12">
    <source>
        <dbReference type="EMBL" id="KAK6173117.1"/>
    </source>
</evidence>
<dbReference type="AlphaFoldDB" id="A0AAN8J8X5"/>
<dbReference type="SMART" id="SM00408">
    <property type="entry name" value="IGc2"/>
    <property type="match status" value="2"/>
</dbReference>
<keyword evidence="8" id="KW-1133">Transmembrane helix</keyword>
<evidence type="ECO:0000256" key="3">
    <source>
        <dbReference type="ARBA" id="ARBA00023136"/>
    </source>
</evidence>
<dbReference type="GO" id="GO:0005886">
    <property type="term" value="C:plasma membrane"/>
    <property type="evidence" value="ECO:0007669"/>
    <property type="project" value="TreeGrafter"/>
</dbReference>
<dbReference type="Pfam" id="PF13927">
    <property type="entry name" value="Ig_3"/>
    <property type="match status" value="1"/>
</dbReference>
<evidence type="ECO:0000256" key="9">
    <source>
        <dbReference type="SAM" id="SignalP"/>
    </source>
</evidence>
<feature type="signal peptide" evidence="9">
    <location>
        <begin position="1"/>
        <end position="21"/>
    </location>
</feature>
<dbReference type="CDD" id="cd00063">
    <property type="entry name" value="FN3"/>
    <property type="match status" value="1"/>
</dbReference>
<sequence length="776" mass="87326">MKEDKILWIFYLLALCMGVDGQSAVKSRISTSITLRFNISRIQSGDLITLYHPNGDVVFFIKSTEGKLTSSQPRASIYKNRTRNAIFQSQVFSFILDNIVKEDGGLYWCQDGICQQKLIVLDRPSKPNIITKTPFIAFEESGFNCSATSNTLPKDHGLTMKYMWEKNNQILPEKGDLLILTIDKSNQGDIIRCKAYEEYDLQSEISDGITINVKFSPEKINIEPEGVSAPVNENVTVSCSSDCKPECKYEWTKQDGTMISANSILNMVNIGRTDDGTYKCNASNDYGTSSENFILNVLYGPVIESASIAPGSVRNVTVPEKSHIDISLELDSNPKPDVTWKNNGQLIKKDNIKMLWKGPIIDIPADFKKHLYTSTLRIIDINCNDMGMYRGLVSNNYGSETVPDFYLTVQCSPRIDDENYFKDEFAPNVGDRVDIILRVVAYPQPSIKNIYHNGISLQSTAFVIETNNDNTRPYMTVFKLTKTNISLSDLGYYNVEFNNKKTASGVNITFHFKEKGPPSTPLNLRATNITAETLMLHWTSSFDGGAKQMFKVGYKNLYGNWTFHNQTYGDPGEGSPVSAEIKGLRELTVYSFRVVSKNVYGQSEFTEAINVTTAKLNTSVVNAGMSGDTAMYIGIGVSAAVLLLIFIVVITYCIKKNRKTKTFKKKDRFFKRLRERLPMIAGDHNDNITCNNDLTPKENHIYEDILPTSSRISPPRPSEPPPKPQRTFEEEVELKNQKDPIWKPAERKLPKVNENTEHLHNARKSLKPVANKAVLS</sequence>
<evidence type="ECO:0000256" key="5">
    <source>
        <dbReference type="ARBA" id="ARBA00023180"/>
    </source>
</evidence>
<keyword evidence="6" id="KW-0393">Immunoglobulin domain</keyword>
<dbReference type="InterPro" id="IPR003599">
    <property type="entry name" value="Ig_sub"/>
</dbReference>
<dbReference type="Gene3D" id="2.60.40.10">
    <property type="entry name" value="Immunoglobulins"/>
    <property type="match status" value="4"/>
</dbReference>
<reference evidence="12 13" key="1">
    <citation type="submission" date="2024-01" db="EMBL/GenBank/DDBJ databases">
        <title>The genome of the rayed Mediterranean limpet Patella caerulea (Linnaeus, 1758).</title>
        <authorList>
            <person name="Anh-Thu Weber A."/>
            <person name="Halstead-Nussloch G."/>
        </authorList>
    </citation>
    <scope>NUCLEOTIDE SEQUENCE [LARGE SCALE GENOMIC DNA]</scope>
    <source>
        <strain evidence="12">AATW-2023a</strain>
        <tissue evidence="12">Whole specimen</tissue>
    </source>
</reference>
<evidence type="ECO:0000259" key="10">
    <source>
        <dbReference type="PROSITE" id="PS50835"/>
    </source>
</evidence>
<keyword evidence="4" id="KW-1015">Disulfide bond</keyword>